<evidence type="ECO:0000313" key="2">
    <source>
        <dbReference type="EMBL" id="MBB5722862.1"/>
    </source>
</evidence>
<comment type="caution">
    <text evidence="2">The sequence shown here is derived from an EMBL/GenBank/DDBJ whole genome shotgun (WGS) entry which is preliminary data.</text>
</comment>
<dbReference type="GO" id="GO:0003677">
    <property type="term" value="F:DNA binding"/>
    <property type="evidence" value="ECO:0007669"/>
    <property type="project" value="InterPro"/>
</dbReference>
<proteinExistence type="predicted"/>
<evidence type="ECO:0000313" key="3">
    <source>
        <dbReference type="Proteomes" id="UP000535415"/>
    </source>
</evidence>
<dbReference type="PROSITE" id="PS50943">
    <property type="entry name" value="HTH_CROC1"/>
    <property type="match status" value="1"/>
</dbReference>
<organism evidence="2 3">
    <name type="scientific">Yoonia ponticola</name>
    <dbReference type="NCBI Taxonomy" id="1524255"/>
    <lineage>
        <taxon>Bacteria</taxon>
        <taxon>Pseudomonadati</taxon>
        <taxon>Pseudomonadota</taxon>
        <taxon>Alphaproteobacteria</taxon>
        <taxon>Rhodobacterales</taxon>
        <taxon>Paracoccaceae</taxon>
        <taxon>Yoonia</taxon>
    </lineage>
</organism>
<dbReference type="SMART" id="SM00530">
    <property type="entry name" value="HTH_XRE"/>
    <property type="match status" value="1"/>
</dbReference>
<dbReference type="InterPro" id="IPR010982">
    <property type="entry name" value="Lambda_DNA-bd_dom_sf"/>
</dbReference>
<dbReference type="Proteomes" id="UP000535415">
    <property type="component" value="Unassembled WGS sequence"/>
</dbReference>
<dbReference type="Pfam" id="PF09856">
    <property type="entry name" value="ScfRs"/>
    <property type="match status" value="1"/>
</dbReference>
<dbReference type="EMBL" id="JACIJM010000006">
    <property type="protein sequence ID" value="MBB5722862.1"/>
    <property type="molecule type" value="Genomic_DNA"/>
</dbReference>
<name>A0A7W9BLR3_9RHOB</name>
<dbReference type="Pfam" id="PF01381">
    <property type="entry name" value="HTH_3"/>
    <property type="match status" value="1"/>
</dbReference>
<dbReference type="AlphaFoldDB" id="A0A7W9BLR3"/>
<feature type="domain" description="HTH cro/C1-type" evidence="1">
    <location>
        <begin position="6"/>
        <end position="60"/>
    </location>
</feature>
<gene>
    <name evidence="2" type="ORF">FHS72_002492</name>
</gene>
<dbReference type="SUPFAM" id="SSF47413">
    <property type="entry name" value="lambda repressor-like DNA-binding domains"/>
    <property type="match status" value="1"/>
</dbReference>
<dbReference type="InterPro" id="IPR018653">
    <property type="entry name" value="ScfR_C"/>
</dbReference>
<dbReference type="Gene3D" id="1.10.260.40">
    <property type="entry name" value="lambda repressor-like DNA-binding domains"/>
    <property type="match status" value="1"/>
</dbReference>
<dbReference type="CDD" id="cd00093">
    <property type="entry name" value="HTH_XRE"/>
    <property type="match status" value="1"/>
</dbReference>
<dbReference type="RefSeq" id="WP_221235411.1">
    <property type="nucleotide sequence ID" value="NZ_JACIJM010000006.1"/>
</dbReference>
<keyword evidence="3" id="KW-1185">Reference proteome</keyword>
<evidence type="ECO:0000259" key="1">
    <source>
        <dbReference type="PROSITE" id="PS50943"/>
    </source>
</evidence>
<protein>
    <recommendedName>
        <fullName evidence="1">HTH cro/C1-type domain-containing protein</fullName>
    </recommendedName>
</protein>
<accession>A0A7W9BLR3</accession>
<reference evidence="2 3" key="1">
    <citation type="submission" date="2020-08" db="EMBL/GenBank/DDBJ databases">
        <title>Genomic Encyclopedia of Type Strains, Phase IV (KMG-IV): sequencing the most valuable type-strain genomes for metagenomic binning, comparative biology and taxonomic classification.</title>
        <authorList>
            <person name="Goeker M."/>
        </authorList>
    </citation>
    <scope>NUCLEOTIDE SEQUENCE [LARGE SCALE GENOMIC DNA]</scope>
    <source>
        <strain evidence="2 3">DSM 101064</strain>
    </source>
</reference>
<dbReference type="InterPro" id="IPR001387">
    <property type="entry name" value="Cro/C1-type_HTH"/>
</dbReference>
<sequence>MTGSRIRERRLDQGIRQADVAAAAGISASYLNLIEHNKRRIGGKLLQSLARALDVDPASLSQGAEPAIVDGMRAAAARSAHPIDTNRAEDLATRFPGWAGLIAAQESRVDALEAEVRVLRDRMTHDPALAGALHNVITAVTSIRATAGILASDDTIDADWQRRFHVNIHDDSRRLAVESEALVAYLDPPAQDTTSRDYLVGFEEVEAFLTRETKLLDWIEVHPTANPETLLNQYDAPHLSREGRALLLAHMARFAADVRLMPKATFSPAAIGAQGDPAVLAAQFHADLPAVLRRLASLPPNVDLAPMGLAIADPTGALTYLKTIPGFTPSRYTAGCPLWPLFTALSQPMRPVKAEVVLPGQAGARFMCYAIAVPKTAADFSNAPVLETTMLVVSDPAPEPVEPIKAGVSCRVCPRAQCPARREPSAINTFS</sequence>